<dbReference type="Proteomes" id="UP001148838">
    <property type="component" value="Unassembled WGS sequence"/>
</dbReference>
<proteinExistence type="predicted"/>
<keyword evidence="2" id="KW-1185">Reference proteome</keyword>
<comment type="caution">
    <text evidence="1">The sequence shown here is derived from an EMBL/GenBank/DDBJ whole genome shotgun (WGS) entry which is preliminary data.</text>
</comment>
<gene>
    <name evidence="1" type="ORF">ANN_08239</name>
</gene>
<evidence type="ECO:0000313" key="2">
    <source>
        <dbReference type="Proteomes" id="UP001148838"/>
    </source>
</evidence>
<sequence length="98" mass="11259">MRAGSSPHGERNFGQCMGPVPTQHRDALEELRQVAKIRFRKPAITGGGIIVLTTRYLHTGWMIVHLYFGMWNINFAFYRSEKSINSLLAFETTAFKER</sequence>
<organism evidence="1 2">
    <name type="scientific">Periplaneta americana</name>
    <name type="common">American cockroach</name>
    <name type="synonym">Blatta americana</name>
    <dbReference type="NCBI Taxonomy" id="6978"/>
    <lineage>
        <taxon>Eukaryota</taxon>
        <taxon>Metazoa</taxon>
        <taxon>Ecdysozoa</taxon>
        <taxon>Arthropoda</taxon>
        <taxon>Hexapoda</taxon>
        <taxon>Insecta</taxon>
        <taxon>Pterygota</taxon>
        <taxon>Neoptera</taxon>
        <taxon>Polyneoptera</taxon>
        <taxon>Dictyoptera</taxon>
        <taxon>Blattodea</taxon>
        <taxon>Blattoidea</taxon>
        <taxon>Blattidae</taxon>
        <taxon>Blattinae</taxon>
        <taxon>Periplaneta</taxon>
    </lineage>
</organism>
<protein>
    <submittedName>
        <fullName evidence="1">Uncharacterized protein</fullName>
    </submittedName>
</protein>
<accession>A0ABQ8T218</accession>
<reference evidence="1 2" key="1">
    <citation type="journal article" date="2022" name="Allergy">
        <title>Genome assembly and annotation of Periplaneta americana reveal a comprehensive cockroach allergen profile.</title>
        <authorList>
            <person name="Wang L."/>
            <person name="Xiong Q."/>
            <person name="Saelim N."/>
            <person name="Wang L."/>
            <person name="Nong W."/>
            <person name="Wan A.T."/>
            <person name="Shi M."/>
            <person name="Liu X."/>
            <person name="Cao Q."/>
            <person name="Hui J.H.L."/>
            <person name="Sookrung N."/>
            <person name="Leung T.F."/>
            <person name="Tungtrongchitr A."/>
            <person name="Tsui S.K.W."/>
        </authorList>
    </citation>
    <scope>NUCLEOTIDE SEQUENCE [LARGE SCALE GENOMIC DNA]</scope>
    <source>
        <strain evidence="1">PWHHKU_190912</strain>
    </source>
</reference>
<name>A0ABQ8T218_PERAM</name>
<dbReference type="EMBL" id="JAJSOF020000017">
    <property type="protein sequence ID" value="KAJ4440106.1"/>
    <property type="molecule type" value="Genomic_DNA"/>
</dbReference>
<evidence type="ECO:0000313" key="1">
    <source>
        <dbReference type="EMBL" id="KAJ4440106.1"/>
    </source>
</evidence>